<gene>
    <name evidence="1" type="ORF">BDN72DRAFT_864882</name>
</gene>
<organism evidence="1 2">
    <name type="scientific">Pluteus cervinus</name>
    <dbReference type="NCBI Taxonomy" id="181527"/>
    <lineage>
        <taxon>Eukaryota</taxon>
        <taxon>Fungi</taxon>
        <taxon>Dikarya</taxon>
        <taxon>Basidiomycota</taxon>
        <taxon>Agaricomycotina</taxon>
        <taxon>Agaricomycetes</taxon>
        <taxon>Agaricomycetidae</taxon>
        <taxon>Agaricales</taxon>
        <taxon>Pluteineae</taxon>
        <taxon>Pluteaceae</taxon>
        <taxon>Pluteus</taxon>
    </lineage>
</organism>
<evidence type="ECO:0000313" key="1">
    <source>
        <dbReference type="EMBL" id="TFK59779.1"/>
    </source>
</evidence>
<proteinExistence type="predicted"/>
<keyword evidence="2" id="KW-1185">Reference proteome</keyword>
<feature type="non-terminal residue" evidence="1">
    <location>
        <position position="1"/>
    </location>
</feature>
<sequence length="737" mass="81635">KRFKTSNHTSDATDFRSGHYKKLEDERELAAYYKEIAEVRKINEDNERQERELMRYHGDTEGASTKRGKTRSIGRKKMNGDAAVKIQRVHLKVAPETHGIGSDADDDMDVEPAPVARRSQVRKAKQQLPSNDVEHIVPVASAASGIRRSHIPKVNKLLPVSDDDRDEIIDTRESVPKSQVGKGKRARQRSVSEDDIDVEPITISTKRTKSNTGRAKQKATQQSPLSDDEGRMDDVQPTPVASKMTKGNAEKVKQKPKPQSPPPASDFPPADPFRSDSPPPLPHHSLSPELLPPSLTYRPIPLPAVRPVRPQPQSRLATGPGLHTHDIKWKKSPASLSPTLPPIEDIMDFMGSQGKASQDLENQVLGQDTRRRHKPEPVEEAEEQNEGTDNQASALPRPADESSDDERIKATTPHRIQLMTYPWYTKYGDWARVDGARLSIMPADLRSMMRGSLQDWKCLKLRKHFTKHGQFVNLGKADHGIFDLTQSTGPSTSSYLIFKETGELAICVIVGASEGEPLQDNLVHKSIILVPVADQIDSALGNIHLVLEDEMVGSGANLQGPSLDGAGLVFSTTFRKRASPATVPVVVKKPKPTPAKKKVQSRYITNRGGSSSSDSFRSEYPNVKGCDADVPIYEGRASKGHAFSFSEADFEGLATRQRYAQPELEDNTLVAVGYSVNIFGNRSHFNAFCDPPLLVPAHGYFFASLAYFDTLLYRFFLNSILLFVGVPCPFLRYVVTL</sequence>
<dbReference type="Proteomes" id="UP000308600">
    <property type="component" value="Unassembled WGS sequence"/>
</dbReference>
<dbReference type="EMBL" id="ML208897">
    <property type="protein sequence ID" value="TFK59779.1"/>
    <property type="molecule type" value="Genomic_DNA"/>
</dbReference>
<reference evidence="1 2" key="1">
    <citation type="journal article" date="2019" name="Nat. Ecol. Evol.">
        <title>Megaphylogeny resolves global patterns of mushroom evolution.</title>
        <authorList>
            <person name="Varga T."/>
            <person name="Krizsan K."/>
            <person name="Foldi C."/>
            <person name="Dima B."/>
            <person name="Sanchez-Garcia M."/>
            <person name="Sanchez-Ramirez S."/>
            <person name="Szollosi G.J."/>
            <person name="Szarkandi J.G."/>
            <person name="Papp V."/>
            <person name="Albert L."/>
            <person name="Andreopoulos W."/>
            <person name="Angelini C."/>
            <person name="Antonin V."/>
            <person name="Barry K.W."/>
            <person name="Bougher N.L."/>
            <person name="Buchanan P."/>
            <person name="Buyck B."/>
            <person name="Bense V."/>
            <person name="Catcheside P."/>
            <person name="Chovatia M."/>
            <person name="Cooper J."/>
            <person name="Damon W."/>
            <person name="Desjardin D."/>
            <person name="Finy P."/>
            <person name="Geml J."/>
            <person name="Haridas S."/>
            <person name="Hughes K."/>
            <person name="Justo A."/>
            <person name="Karasinski D."/>
            <person name="Kautmanova I."/>
            <person name="Kiss B."/>
            <person name="Kocsube S."/>
            <person name="Kotiranta H."/>
            <person name="LaButti K.M."/>
            <person name="Lechner B.E."/>
            <person name="Liimatainen K."/>
            <person name="Lipzen A."/>
            <person name="Lukacs Z."/>
            <person name="Mihaltcheva S."/>
            <person name="Morgado L.N."/>
            <person name="Niskanen T."/>
            <person name="Noordeloos M.E."/>
            <person name="Ohm R.A."/>
            <person name="Ortiz-Santana B."/>
            <person name="Ovrebo C."/>
            <person name="Racz N."/>
            <person name="Riley R."/>
            <person name="Savchenko A."/>
            <person name="Shiryaev A."/>
            <person name="Soop K."/>
            <person name="Spirin V."/>
            <person name="Szebenyi C."/>
            <person name="Tomsovsky M."/>
            <person name="Tulloss R.E."/>
            <person name="Uehling J."/>
            <person name="Grigoriev I.V."/>
            <person name="Vagvolgyi C."/>
            <person name="Papp T."/>
            <person name="Martin F.M."/>
            <person name="Miettinen O."/>
            <person name="Hibbett D.S."/>
            <person name="Nagy L.G."/>
        </authorList>
    </citation>
    <scope>NUCLEOTIDE SEQUENCE [LARGE SCALE GENOMIC DNA]</scope>
    <source>
        <strain evidence="1 2">NL-1719</strain>
    </source>
</reference>
<name>A0ACD3A3A9_9AGAR</name>
<accession>A0ACD3A3A9</accession>
<evidence type="ECO:0000313" key="2">
    <source>
        <dbReference type="Proteomes" id="UP000308600"/>
    </source>
</evidence>
<protein>
    <submittedName>
        <fullName evidence="1">Uncharacterized protein</fullName>
    </submittedName>
</protein>